<dbReference type="InterPro" id="IPR055170">
    <property type="entry name" value="GFO_IDH_MocA-like_dom"/>
</dbReference>
<dbReference type="Gene3D" id="3.40.50.720">
    <property type="entry name" value="NAD(P)-binding Rossmann-like Domain"/>
    <property type="match status" value="1"/>
</dbReference>
<name>A0A7W7QAG6_9PSEU</name>
<organism evidence="3 4">
    <name type="scientific">Actinophytocola algeriensis</name>
    <dbReference type="NCBI Taxonomy" id="1768010"/>
    <lineage>
        <taxon>Bacteria</taxon>
        <taxon>Bacillati</taxon>
        <taxon>Actinomycetota</taxon>
        <taxon>Actinomycetes</taxon>
        <taxon>Pseudonocardiales</taxon>
        <taxon>Pseudonocardiaceae</taxon>
    </lineage>
</organism>
<dbReference type="AlphaFoldDB" id="A0A7W7QAG6"/>
<dbReference type="InterPro" id="IPR051450">
    <property type="entry name" value="Gfo/Idh/MocA_Oxidoreductases"/>
</dbReference>
<dbReference type="GO" id="GO:0000166">
    <property type="term" value="F:nucleotide binding"/>
    <property type="evidence" value="ECO:0007669"/>
    <property type="project" value="InterPro"/>
</dbReference>
<dbReference type="Pfam" id="PF01408">
    <property type="entry name" value="GFO_IDH_MocA"/>
    <property type="match status" value="1"/>
</dbReference>
<sequence>MIAGLHIAALRSSTRARLVGLVDTDPARAAAASLANGGVRATTDLAEALAWPGVDGAIVCTPNGSHGAIAMAVAAAGKHLMIEKPLATSTAEATAVVDAFRERGLVLATAHTHRVYDYSMAVKAALDSGQVGEPQVIRATLLGGWIWGDWNAWVLDPARSGGHQLHNGVHLLDLVTWWMGATPDSVYARGRRQTATELPIYDYLEMVLRFPGDRVAVCEMSRAHRPSTTGHRDVLVIGTEGTVALPWDAEPSLVFGEQGVTALPPVSGSAFTRQLDAWLDGTPVAGGAEGLAAVAMAEAAEQSMASGQPVELTS</sequence>
<feature type="domain" description="Gfo/Idh/MocA-like oxidoreductase N-terminal" evidence="1">
    <location>
        <begin position="4"/>
        <end position="110"/>
    </location>
</feature>
<keyword evidence="4" id="KW-1185">Reference proteome</keyword>
<evidence type="ECO:0000313" key="3">
    <source>
        <dbReference type="EMBL" id="MBB4909967.1"/>
    </source>
</evidence>
<dbReference type="InterPro" id="IPR036291">
    <property type="entry name" value="NAD(P)-bd_dom_sf"/>
</dbReference>
<evidence type="ECO:0000313" key="4">
    <source>
        <dbReference type="Proteomes" id="UP000520767"/>
    </source>
</evidence>
<gene>
    <name evidence="3" type="ORF">FHR82_006225</name>
</gene>
<proteinExistence type="predicted"/>
<dbReference type="Pfam" id="PF22725">
    <property type="entry name" value="GFO_IDH_MocA_C3"/>
    <property type="match status" value="1"/>
</dbReference>
<reference evidence="3 4" key="1">
    <citation type="submission" date="2020-08" db="EMBL/GenBank/DDBJ databases">
        <title>Genomic Encyclopedia of Type Strains, Phase III (KMG-III): the genomes of soil and plant-associated and newly described type strains.</title>
        <authorList>
            <person name="Whitman W."/>
        </authorList>
    </citation>
    <scope>NUCLEOTIDE SEQUENCE [LARGE SCALE GENOMIC DNA]</scope>
    <source>
        <strain evidence="3 4">CECT 8960</strain>
    </source>
</reference>
<dbReference type="SUPFAM" id="SSF51735">
    <property type="entry name" value="NAD(P)-binding Rossmann-fold domains"/>
    <property type="match status" value="1"/>
</dbReference>
<evidence type="ECO:0000259" key="1">
    <source>
        <dbReference type="Pfam" id="PF01408"/>
    </source>
</evidence>
<dbReference type="PANTHER" id="PTHR43377:SF1">
    <property type="entry name" value="BILIVERDIN REDUCTASE A"/>
    <property type="match status" value="1"/>
</dbReference>
<comment type="caution">
    <text evidence="3">The sequence shown here is derived from an EMBL/GenBank/DDBJ whole genome shotgun (WGS) entry which is preliminary data.</text>
</comment>
<accession>A0A7W7QAG6</accession>
<dbReference type="Proteomes" id="UP000520767">
    <property type="component" value="Unassembled WGS sequence"/>
</dbReference>
<dbReference type="InterPro" id="IPR000683">
    <property type="entry name" value="Gfo/Idh/MocA-like_OxRdtase_N"/>
</dbReference>
<evidence type="ECO:0000259" key="2">
    <source>
        <dbReference type="Pfam" id="PF22725"/>
    </source>
</evidence>
<dbReference type="SUPFAM" id="SSF55347">
    <property type="entry name" value="Glyceraldehyde-3-phosphate dehydrogenase-like, C-terminal domain"/>
    <property type="match status" value="1"/>
</dbReference>
<protein>
    <submittedName>
        <fullName evidence="3">Putative dehydrogenase</fullName>
    </submittedName>
</protein>
<dbReference type="Gene3D" id="3.30.360.10">
    <property type="entry name" value="Dihydrodipicolinate Reductase, domain 2"/>
    <property type="match status" value="1"/>
</dbReference>
<dbReference type="EMBL" id="JACHJQ010000006">
    <property type="protein sequence ID" value="MBB4909967.1"/>
    <property type="molecule type" value="Genomic_DNA"/>
</dbReference>
<dbReference type="PANTHER" id="PTHR43377">
    <property type="entry name" value="BILIVERDIN REDUCTASE A"/>
    <property type="match status" value="1"/>
</dbReference>
<feature type="domain" description="GFO/IDH/MocA-like oxidoreductase" evidence="2">
    <location>
        <begin position="121"/>
        <end position="243"/>
    </location>
</feature>